<sequence length="279" mass="31229">MSIASAPSKTARLTFRLKEMSIGSAMALLNREKGFIERDKSLLIEKVTESLIWHQTGETATPQQLTVQERIFIEGQYLSMVGEHPNFDIGHLKYADFFTGKQHELDFVHLGQCAGDDWAVSQITGDMAEGVEAEIVMGATRPIERFTWILGFMAAALYRPDKEQPPAEQSYTQNPKAYGEWLEARMQVFEGLPESAFLELFVAFIDGLDKLAHLFNIGFDDHGIVFLSKPTAPSTDSDNEQEAGGSNPNPARFRRDAFFTEWTLRLSGQAQTSAASRRD</sequence>
<organism evidence="2 3">
    <name type="scientific">Formosimonas limnophila</name>
    <dbReference type="NCBI Taxonomy" id="1384487"/>
    <lineage>
        <taxon>Bacteria</taxon>
        <taxon>Pseudomonadati</taxon>
        <taxon>Pseudomonadota</taxon>
        <taxon>Betaproteobacteria</taxon>
        <taxon>Burkholderiales</taxon>
        <taxon>Burkholderiaceae</taxon>
        <taxon>Formosimonas</taxon>
    </lineage>
</organism>
<evidence type="ECO:0000256" key="1">
    <source>
        <dbReference type="SAM" id="MobiDB-lite"/>
    </source>
</evidence>
<proteinExistence type="predicted"/>
<keyword evidence="3" id="KW-1185">Reference proteome</keyword>
<dbReference type="RefSeq" id="WP_189493772.1">
    <property type="nucleotide sequence ID" value="NZ_BMZG01000012.1"/>
</dbReference>
<reference evidence="2" key="1">
    <citation type="journal article" date="2014" name="Int. J. Syst. Evol. Microbiol.">
        <title>Complete genome sequence of Corynebacterium casei LMG S-19264T (=DSM 44701T), isolated from a smear-ripened cheese.</title>
        <authorList>
            <consortium name="US DOE Joint Genome Institute (JGI-PGF)"/>
            <person name="Walter F."/>
            <person name="Albersmeier A."/>
            <person name="Kalinowski J."/>
            <person name="Ruckert C."/>
        </authorList>
    </citation>
    <scope>NUCLEOTIDE SEQUENCE</scope>
    <source>
        <strain evidence="2">KCTC 32501</strain>
    </source>
</reference>
<feature type="region of interest" description="Disordered" evidence="1">
    <location>
        <begin position="230"/>
        <end position="252"/>
    </location>
</feature>
<comment type="caution">
    <text evidence="2">The sequence shown here is derived from an EMBL/GenBank/DDBJ whole genome shotgun (WGS) entry which is preliminary data.</text>
</comment>
<reference evidence="2" key="2">
    <citation type="submission" date="2020-09" db="EMBL/GenBank/DDBJ databases">
        <authorList>
            <person name="Sun Q."/>
            <person name="Kim S."/>
        </authorList>
    </citation>
    <scope>NUCLEOTIDE SEQUENCE</scope>
    <source>
        <strain evidence="2">KCTC 32501</strain>
    </source>
</reference>
<dbReference type="EMBL" id="BMZG01000012">
    <property type="protein sequence ID" value="GHA78454.1"/>
    <property type="molecule type" value="Genomic_DNA"/>
</dbReference>
<evidence type="ECO:0000313" key="3">
    <source>
        <dbReference type="Proteomes" id="UP000614287"/>
    </source>
</evidence>
<protein>
    <submittedName>
        <fullName evidence="2">Uncharacterized protein</fullName>
    </submittedName>
</protein>
<dbReference type="Proteomes" id="UP000614287">
    <property type="component" value="Unassembled WGS sequence"/>
</dbReference>
<dbReference type="AlphaFoldDB" id="A0A8J3FZY3"/>
<accession>A0A8J3FZY3</accession>
<gene>
    <name evidence="2" type="ORF">GCM10009007_19370</name>
</gene>
<evidence type="ECO:0000313" key="2">
    <source>
        <dbReference type="EMBL" id="GHA78454.1"/>
    </source>
</evidence>
<name>A0A8J3FZY3_9BURK</name>